<keyword evidence="1" id="KW-1133">Transmembrane helix</keyword>
<gene>
    <name evidence="2" type="ORF">SFRICE_035726</name>
</gene>
<evidence type="ECO:0000313" key="2">
    <source>
        <dbReference type="EMBL" id="SOQ58238.1"/>
    </source>
</evidence>
<evidence type="ECO:0000256" key="1">
    <source>
        <dbReference type="SAM" id="Phobius"/>
    </source>
</evidence>
<dbReference type="EMBL" id="ODYU01012115">
    <property type="protein sequence ID" value="SOQ58238.1"/>
    <property type="molecule type" value="Genomic_DNA"/>
</dbReference>
<sequence length="105" mass="11835">MANPNFRQDGDKNVLNTVVLWCCCGFFFIICGYGLYRQHTLEQRVLVLEQHFQELRRAAQQQEPALAAGPELSRKERDVGDCICPPAIVHLCSSGIRASLDETNL</sequence>
<dbReference type="AlphaFoldDB" id="A0A2H1WYY3"/>
<keyword evidence="1" id="KW-0812">Transmembrane</keyword>
<accession>A0A2H1WYY3</accession>
<protein>
    <submittedName>
        <fullName evidence="2">SFRICE_035726</fullName>
    </submittedName>
</protein>
<name>A0A2H1WYY3_SPOFR</name>
<reference evidence="2" key="1">
    <citation type="submission" date="2016-07" db="EMBL/GenBank/DDBJ databases">
        <authorList>
            <person name="Bretaudeau A."/>
        </authorList>
    </citation>
    <scope>NUCLEOTIDE SEQUENCE</scope>
    <source>
        <strain evidence="2">Rice</strain>
        <tissue evidence="2">Whole body</tissue>
    </source>
</reference>
<feature type="transmembrane region" description="Helical" evidence="1">
    <location>
        <begin position="14"/>
        <end position="36"/>
    </location>
</feature>
<proteinExistence type="predicted"/>
<organism evidence="2">
    <name type="scientific">Spodoptera frugiperda</name>
    <name type="common">Fall armyworm</name>
    <dbReference type="NCBI Taxonomy" id="7108"/>
    <lineage>
        <taxon>Eukaryota</taxon>
        <taxon>Metazoa</taxon>
        <taxon>Ecdysozoa</taxon>
        <taxon>Arthropoda</taxon>
        <taxon>Hexapoda</taxon>
        <taxon>Insecta</taxon>
        <taxon>Pterygota</taxon>
        <taxon>Neoptera</taxon>
        <taxon>Endopterygota</taxon>
        <taxon>Lepidoptera</taxon>
        <taxon>Glossata</taxon>
        <taxon>Ditrysia</taxon>
        <taxon>Noctuoidea</taxon>
        <taxon>Noctuidae</taxon>
        <taxon>Amphipyrinae</taxon>
        <taxon>Spodoptera</taxon>
    </lineage>
</organism>
<keyword evidence="1" id="KW-0472">Membrane</keyword>